<feature type="compositionally biased region" description="Basic and acidic residues" evidence="1">
    <location>
        <begin position="23"/>
        <end position="37"/>
    </location>
</feature>
<reference evidence="3" key="1">
    <citation type="journal article" date="2018" name="Toxins">
        <title>Buzz kill: function and proteomic composition of venom from the giant assassin fly Dolopus genitalis (Diptera: Asilidae).</title>
        <authorList>
            <person name="Walker A.A."/>
            <person name="Dobson J."/>
            <person name="Jin J."/>
            <person name="Robinson S.D."/>
            <person name="Herzig V."/>
            <person name="Vetter I."/>
            <person name="King G.F."/>
            <person name="Fry B.G."/>
        </authorList>
    </citation>
    <scope>NUCLEOTIDE SEQUENCE</scope>
    <source>
        <strain evidence="3">U-Asilidin12-Dg9</strain>
        <tissue evidence="3">Venom/thoracic glands</tissue>
    </source>
</reference>
<evidence type="ECO:0000256" key="2">
    <source>
        <dbReference type="SAM" id="SignalP"/>
    </source>
</evidence>
<evidence type="ECO:0000313" key="3">
    <source>
        <dbReference type="EMBL" id="AYV99530.1"/>
    </source>
</evidence>
<evidence type="ECO:0000256" key="1">
    <source>
        <dbReference type="SAM" id="MobiDB-lite"/>
    </source>
</evidence>
<proteinExistence type="evidence at transcript level"/>
<keyword evidence="2" id="KW-0732">Signal</keyword>
<dbReference type="EMBL" id="MK075127">
    <property type="protein sequence ID" value="AYV99530.1"/>
    <property type="molecule type" value="mRNA"/>
</dbReference>
<feature type="signal peptide" evidence="2">
    <location>
        <begin position="1"/>
        <end position="22"/>
    </location>
</feature>
<organism evidence="3">
    <name type="scientific">Dolopus genitalis</name>
    <name type="common">Giant Australian assassin fly</name>
    <name type="synonym">Asilus genitalis</name>
    <dbReference type="NCBI Taxonomy" id="2488630"/>
    <lineage>
        <taxon>Eukaryota</taxon>
        <taxon>Metazoa</taxon>
        <taxon>Ecdysozoa</taxon>
        <taxon>Arthropoda</taxon>
        <taxon>Hexapoda</taxon>
        <taxon>Insecta</taxon>
        <taxon>Pterygota</taxon>
        <taxon>Neoptera</taxon>
        <taxon>Endopterygota</taxon>
        <taxon>Diptera</taxon>
        <taxon>Brachycera</taxon>
        <taxon>Muscomorpha</taxon>
        <taxon>Asiloidea</taxon>
        <taxon>Asilidae</taxon>
        <taxon>Asilinae</taxon>
        <taxon>Dolopus</taxon>
    </lineage>
</organism>
<name>A0A3G5BIB5_DOLGE</name>
<feature type="chain" id="PRO_5018229210" evidence="2">
    <location>
        <begin position="23"/>
        <end position="92"/>
    </location>
</feature>
<protein>
    <submittedName>
        <fullName evidence="3">Venom polypeptide</fullName>
    </submittedName>
</protein>
<accession>A0A3G5BIB5</accession>
<feature type="region of interest" description="Disordered" evidence="1">
    <location>
        <begin position="23"/>
        <end position="44"/>
    </location>
</feature>
<dbReference type="AlphaFoldDB" id="A0A3G5BIB5"/>
<sequence length="92" mass="10641">MKLIFLCLVFFLAICSFYGAKADSEPKPVAKGVEGKQPENQPKIGRIFNRNPCSRFERWPRRSNFRCYRYCYSQGNQKGGYCEGTTCTCHQN</sequence>